<keyword evidence="2" id="KW-1185">Reference proteome</keyword>
<proteinExistence type="predicted"/>
<evidence type="ECO:0000313" key="1">
    <source>
        <dbReference type="EMBL" id="QRN55254.1"/>
    </source>
</evidence>
<evidence type="ECO:0000313" key="2">
    <source>
        <dbReference type="Proteomes" id="UP000663181"/>
    </source>
</evidence>
<organism evidence="1 2">
    <name type="scientific">Dyella caseinilytica</name>
    <dbReference type="NCBI Taxonomy" id="1849581"/>
    <lineage>
        <taxon>Bacteria</taxon>
        <taxon>Pseudomonadati</taxon>
        <taxon>Pseudomonadota</taxon>
        <taxon>Gammaproteobacteria</taxon>
        <taxon>Lysobacterales</taxon>
        <taxon>Rhodanobacteraceae</taxon>
        <taxon>Dyella</taxon>
    </lineage>
</organism>
<dbReference type="RefSeq" id="WP_188798822.1">
    <property type="nucleotide sequence ID" value="NZ_BMIZ01000001.1"/>
</dbReference>
<protein>
    <recommendedName>
        <fullName evidence="3">DUF4183 domain-containing protein</fullName>
    </recommendedName>
</protein>
<reference evidence="1 2" key="1">
    <citation type="submission" date="2020-10" db="EMBL/GenBank/DDBJ databases">
        <title>Phylogeny of dyella-like bacteria.</title>
        <authorList>
            <person name="Fu J."/>
        </authorList>
    </citation>
    <scope>NUCLEOTIDE SEQUENCE [LARGE SCALE GENOMIC DNA]</scope>
    <source>
        <strain evidence="1 2">DHOB09</strain>
    </source>
</reference>
<sequence length="99" mass="10056">MGSQNQLGPLPGGNTRTLDITAATVLKANPGRVYTVSILVAGSTTGAIYDNTLTTGNSVTNQIGTIQEAIGTQPFYGFPTTSGIVVVPGTGQTLAVSWS</sequence>
<name>A0ABX7GZK4_9GAMM</name>
<evidence type="ECO:0008006" key="3">
    <source>
        <dbReference type="Google" id="ProtNLM"/>
    </source>
</evidence>
<dbReference type="EMBL" id="CP064030">
    <property type="protein sequence ID" value="QRN55254.1"/>
    <property type="molecule type" value="Genomic_DNA"/>
</dbReference>
<dbReference type="Proteomes" id="UP000663181">
    <property type="component" value="Chromosome"/>
</dbReference>
<accession>A0ABX7GZK4</accession>
<gene>
    <name evidence="1" type="ORF">ISN74_07965</name>
</gene>